<dbReference type="Proteomes" id="UP000535838">
    <property type="component" value="Unassembled WGS sequence"/>
</dbReference>
<proteinExistence type="predicted"/>
<dbReference type="PANTHER" id="PTHR43498">
    <property type="entry name" value="FERREDOXIN:COB-COM HETERODISULFIDE REDUCTASE SUBUNIT A"/>
    <property type="match status" value="1"/>
</dbReference>
<evidence type="ECO:0000313" key="7">
    <source>
        <dbReference type="Proteomes" id="UP000535838"/>
    </source>
</evidence>
<sequence length="461" mass="49933">MKDSGARKQIRLPEAIIPVSHEADVVVAGGGAAGTAAAIAAAANGAKTLLIEQRGYLGGMGTVSLVPAFCPFTDKEKPIVRGIGLELMERMKRECREDYRKEYENALDWVPIDPEVLKRVYDEAAIESGARLLFHTFVYDVVLSEDKRRVEGIVIVNKSGRSFVRCRCLIDATGDADLAALAGVPFQKGGEQGELQPGSMCYLLANVDRQAFNRFLAETGDTGQLHKTVERAIAEGALPEGRKCVSGLAWVSDYLVGVNFGHVFGVDGTRAEDLTRGAVEGRRLADRQVRFFRRYVPGFEQAHLVASGEQLGIRETRRIRGDYVLTADDFVAARSFPDDIARNAYYIDIHMASSKGGMTINHLPPGQSHGVPYRVLLPLGIDNLWVPGRAASSDRIVQGSLRVMPNCFAMGQAAGTAAAIALSLGDACSSRGVPIESLQQRLLEQGAWLGEERRYGASGLV</sequence>
<keyword evidence="2" id="KW-0479">Metal-binding</keyword>
<keyword evidence="4" id="KW-0408">Iron</keyword>
<name>A0A841T2C0_9BACL</name>
<organism evidence="6 7">
    <name type="scientific">Cohnella thailandensis</name>
    <dbReference type="NCBI Taxonomy" id="557557"/>
    <lineage>
        <taxon>Bacteria</taxon>
        <taxon>Bacillati</taxon>
        <taxon>Bacillota</taxon>
        <taxon>Bacilli</taxon>
        <taxon>Bacillales</taxon>
        <taxon>Paenibacillaceae</taxon>
        <taxon>Cohnella</taxon>
    </lineage>
</organism>
<evidence type="ECO:0000256" key="4">
    <source>
        <dbReference type="ARBA" id="ARBA00023004"/>
    </source>
</evidence>
<keyword evidence="3" id="KW-0560">Oxidoreductase</keyword>
<dbReference type="GO" id="GO:0016491">
    <property type="term" value="F:oxidoreductase activity"/>
    <property type="evidence" value="ECO:0007669"/>
    <property type="project" value="UniProtKB-KW"/>
</dbReference>
<keyword evidence="1" id="KW-0004">4Fe-4S</keyword>
<dbReference type="Gene3D" id="3.50.50.60">
    <property type="entry name" value="FAD/NAD(P)-binding domain"/>
    <property type="match status" value="1"/>
</dbReference>
<dbReference type="InterPro" id="IPR036188">
    <property type="entry name" value="FAD/NAD-bd_sf"/>
</dbReference>
<protein>
    <submittedName>
        <fullName evidence="6">FAD-dependent oxidoreductase</fullName>
    </submittedName>
</protein>
<dbReference type="InterPro" id="IPR039650">
    <property type="entry name" value="HdrA-like"/>
</dbReference>
<dbReference type="GO" id="GO:0051539">
    <property type="term" value="F:4 iron, 4 sulfur cluster binding"/>
    <property type="evidence" value="ECO:0007669"/>
    <property type="project" value="UniProtKB-KW"/>
</dbReference>
<evidence type="ECO:0000256" key="2">
    <source>
        <dbReference type="ARBA" id="ARBA00022723"/>
    </source>
</evidence>
<evidence type="ECO:0000256" key="5">
    <source>
        <dbReference type="ARBA" id="ARBA00023014"/>
    </source>
</evidence>
<dbReference type="GO" id="GO:0046872">
    <property type="term" value="F:metal ion binding"/>
    <property type="evidence" value="ECO:0007669"/>
    <property type="project" value="UniProtKB-KW"/>
</dbReference>
<accession>A0A841T2C0</accession>
<evidence type="ECO:0000256" key="1">
    <source>
        <dbReference type="ARBA" id="ARBA00022485"/>
    </source>
</evidence>
<gene>
    <name evidence="6" type="ORF">H7B67_14005</name>
</gene>
<dbReference type="AlphaFoldDB" id="A0A841T2C0"/>
<keyword evidence="7" id="KW-1185">Reference proteome</keyword>
<dbReference type="PANTHER" id="PTHR43498:SF1">
    <property type="entry name" value="COB--COM HETERODISULFIDE REDUCTASE IRON-SULFUR SUBUNIT A"/>
    <property type="match status" value="1"/>
</dbReference>
<dbReference type="EMBL" id="JACJVQ010000011">
    <property type="protein sequence ID" value="MBB6635231.1"/>
    <property type="molecule type" value="Genomic_DNA"/>
</dbReference>
<keyword evidence="5" id="KW-0411">Iron-sulfur</keyword>
<comment type="caution">
    <text evidence="6">The sequence shown here is derived from an EMBL/GenBank/DDBJ whole genome shotgun (WGS) entry which is preliminary data.</text>
</comment>
<dbReference type="SUPFAM" id="SSF51905">
    <property type="entry name" value="FAD/NAD(P)-binding domain"/>
    <property type="match status" value="1"/>
</dbReference>
<evidence type="ECO:0000313" key="6">
    <source>
        <dbReference type="EMBL" id="MBB6635231.1"/>
    </source>
</evidence>
<dbReference type="Pfam" id="PF12831">
    <property type="entry name" value="FAD_oxidored"/>
    <property type="match status" value="1"/>
</dbReference>
<evidence type="ECO:0000256" key="3">
    <source>
        <dbReference type="ARBA" id="ARBA00023002"/>
    </source>
</evidence>
<dbReference type="RefSeq" id="WP_185120466.1">
    <property type="nucleotide sequence ID" value="NZ_JACJVQ010000011.1"/>
</dbReference>
<reference evidence="6 7" key="1">
    <citation type="submission" date="2020-08" db="EMBL/GenBank/DDBJ databases">
        <title>Cohnella phylogeny.</title>
        <authorList>
            <person name="Dunlap C."/>
        </authorList>
    </citation>
    <scope>NUCLEOTIDE SEQUENCE [LARGE SCALE GENOMIC DNA]</scope>
    <source>
        <strain evidence="6 7">DSM 25241</strain>
    </source>
</reference>
<dbReference type="PRINTS" id="PR00469">
    <property type="entry name" value="PNDRDTASEII"/>
</dbReference>